<dbReference type="InterPro" id="IPR032675">
    <property type="entry name" value="LRR_dom_sf"/>
</dbReference>
<evidence type="ECO:0000313" key="2">
    <source>
        <dbReference type="EMBL" id="KAH6590970.1"/>
    </source>
</evidence>
<name>A0ABQ8F5J0_9FUNG</name>
<feature type="compositionally biased region" description="Polar residues" evidence="1">
    <location>
        <begin position="114"/>
        <end position="125"/>
    </location>
</feature>
<dbReference type="InterPro" id="IPR006553">
    <property type="entry name" value="Leu-rich_rpt_Cys-con_subtyp"/>
</dbReference>
<dbReference type="PANTHER" id="PTHR13318:SF105">
    <property type="entry name" value="F-BOX_LRR-REPEAT PROTEIN 3"/>
    <property type="match status" value="1"/>
</dbReference>
<keyword evidence="3" id="KW-1185">Reference proteome</keyword>
<comment type="caution">
    <text evidence="2">The sequence shown here is derived from an EMBL/GenBank/DDBJ whole genome shotgun (WGS) entry which is preliminary data.</text>
</comment>
<gene>
    <name evidence="2" type="ORF">BASA50_008970</name>
</gene>
<dbReference type="SMART" id="SM00367">
    <property type="entry name" value="LRR_CC"/>
    <property type="match status" value="4"/>
</dbReference>
<dbReference type="EMBL" id="JAFCIX010000418">
    <property type="protein sequence ID" value="KAH6590970.1"/>
    <property type="molecule type" value="Genomic_DNA"/>
</dbReference>
<evidence type="ECO:0008006" key="4">
    <source>
        <dbReference type="Google" id="ProtNLM"/>
    </source>
</evidence>
<dbReference type="SUPFAM" id="SSF52047">
    <property type="entry name" value="RNI-like"/>
    <property type="match status" value="1"/>
</dbReference>
<accession>A0ABQ8F5J0</accession>
<sequence length="840" mass="92792">MVDSHTCVVNDDSNSINNNSIDNNSINNNSIDNNSINTTTTTTAMDNHTNDTAYFRTPQQKPGVLPEELLLRIMRYATMGCIQQQRLQDNNNDTSTDITDTINNNVSNSDAVTDASNDISHTTSNNKRKRKLPPHPLHAYTLVSRTWHRLASDILWRRVVLEDLSLASFVRGVLLSARFDIQQRIKAMTSSSSRSSSCDSPVYTNYSAALMVIAKRLAIVDAFELLDLANTDLPGLYEDSGLAAHMSQFSSLDSSDDDHLVLEDGDLGALQTSTIMNFLAPQSQSHVHVFLQQRQLLAQSRNTRRAPPLDPLPYGNGSLVRKLDIPSWGQSLALIPLAMEFLPKWNSVAFLHPPHGKEYIPTLRPNLIRSLLPIFSQLDAITVEDVDSDGWIPLLRAVSENCQNIRHLNLEAIPEKEQYTSSVGMVYLFESLPKLECIRMDGIPVGHKHFTPFGGDLDIKTLPIVCPNLRAVTLDYCDVSMKSFYTLWNDCKHLEFLGLAGLSQSSDALQLNLMPKPLLKTLRFVDCDVSDSLLEDVAKNAPNLDMLRVVFEDSESLKSLDITEELSDTTLFAIGRHCTHLRTLAISICRRMTSSGLIAILRNNSLVTLDFHKTPDSETGLLSDSFFYRIAPSLAHVKTINLYGQIALSEDMFISIINHGYLASLKSVCLNATLVSRRFLGALACGGCPLLERVSLIDCRMISGVDLVAFLGAVLTQSLVTMQHLKCIYTLEISSSSVSTGTDIDAFGTMRASTISSEISDLNISDLGIQNSPITDVTSDAAAKHLFNGGNGLNDIISKDDKAVPIAHRLVLNADMWFSDEKLDIFSLWAHTVRKGGCTM</sequence>
<evidence type="ECO:0000256" key="1">
    <source>
        <dbReference type="SAM" id="MobiDB-lite"/>
    </source>
</evidence>
<reference evidence="2 3" key="1">
    <citation type="submission" date="2021-02" db="EMBL/GenBank/DDBJ databases">
        <title>Variation within the Batrachochytrium salamandrivorans European outbreak.</title>
        <authorList>
            <person name="Kelly M."/>
            <person name="Pasmans F."/>
            <person name="Shea T.P."/>
            <person name="Munoz J.F."/>
            <person name="Carranza S."/>
            <person name="Cuomo C.A."/>
            <person name="Martel A."/>
        </authorList>
    </citation>
    <scope>NUCLEOTIDE SEQUENCE [LARGE SCALE GENOMIC DNA]</scope>
    <source>
        <strain evidence="2 3">AMFP18/2</strain>
    </source>
</reference>
<evidence type="ECO:0000313" key="3">
    <source>
        <dbReference type="Proteomes" id="UP001648503"/>
    </source>
</evidence>
<organism evidence="2 3">
    <name type="scientific">Batrachochytrium salamandrivorans</name>
    <dbReference type="NCBI Taxonomy" id="1357716"/>
    <lineage>
        <taxon>Eukaryota</taxon>
        <taxon>Fungi</taxon>
        <taxon>Fungi incertae sedis</taxon>
        <taxon>Chytridiomycota</taxon>
        <taxon>Chytridiomycota incertae sedis</taxon>
        <taxon>Chytridiomycetes</taxon>
        <taxon>Rhizophydiales</taxon>
        <taxon>Rhizophydiales incertae sedis</taxon>
        <taxon>Batrachochytrium</taxon>
    </lineage>
</organism>
<dbReference type="Proteomes" id="UP001648503">
    <property type="component" value="Unassembled WGS sequence"/>
</dbReference>
<protein>
    <recommendedName>
        <fullName evidence="4">F-box domain-containing protein</fullName>
    </recommendedName>
</protein>
<feature type="region of interest" description="Disordered" evidence="1">
    <location>
        <begin position="102"/>
        <end position="133"/>
    </location>
</feature>
<proteinExistence type="predicted"/>
<dbReference type="Gene3D" id="3.80.10.10">
    <property type="entry name" value="Ribonuclease Inhibitor"/>
    <property type="match status" value="2"/>
</dbReference>
<dbReference type="PANTHER" id="PTHR13318">
    <property type="entry name" value="PARTNER OF PAIRED, ISOFORM B-RELATED"/>
    <property type="match status" value="1"/>
</dbReference>